<dbReference type="RefSeq" id="WP_379046343.1">
    <property type="nucleotide sequence ID" value="NZ_JBHSKW010000058.1"/>
</dbReference>
<dbReference type="PANTHER" id="PTHR22600">
    <property type="entry name" value="BETA-HEXOSAMINIDASE"/>
    <property type="match status" value="1"/>
</dbReference>
<dbReference type="InterPro" id="IPR017853">
    <property type="entry name" value="GH"/>
</dbReference>
<evidence type="ECO:0000256" key="5">
    <source>
        <dbReference type="ARBA" id="ARBA00023295"/>
    </source>
</evidence>
<dbReference type="InterPro" id="IPR029018">
    <property type="entry name" value="Hex-like_dom2"/>
</dbReference>
<reference evidence="9" key="1">
    <citation type="journal article" date="2019" name="Int. J. Syst. Evol. Microbiol.">
        <title>The Global Catalogue of Microorganisms (GCM) 10K type strain sequencing project: providing services to taxonomists for standard genome sequencing and annotation.</title>
        <authorList>
            <consortium name="The Broad Institute Genomics Platform"/>
            <consortium name="The Broad Institute Genome Sequencing Center for Infectious Disease"/>
            <person name="Wu L."/>
            <person name="Ma J."/>
        </authorList>
    </citation>
    <scope>NUCLEOTIDE SEQUENCE [LARGE SCALE GENOMIC DNA]</scope>
    <source>
        <strain evidence="9">KCTC 42456</strain>
    </source>
</reference>
<gene>
    <name evidence="8" type="ORF">ACFSSE_16635</name>
</gene>
<dbReference type="Proteomes" id="UP001597546">
    <property type="component" value="Unassembled WGS sequence"/>
</dbReference>
<accession>A0ABW5TW43</accession>
<dbReference type="PRINTS" id="PR00738">
    <property type="entry name" value="GLHYDRLASE20"/>
</dbReference>
<feature type="chain" id="PRO_5045773082" description="beta-N-acetylhexosaminidase" evidence="6">
    <location>
        <begin position="22"/>
        <end position="772"/>
    </location>
</feature>
<protein>
    <recommendedName>
        <fullName evidence="3">beta-N-acetylhexosaminidase</fullName>
        <ecNumber evidence="3">3.2.1.52</ecNumber>
    </recommendedName>
</protein>
<dbReference type="SMART" id="SM00758">
    <property type="entry name" value="PA14"/>
    <property type="match status" value="1"/>
</dbReference>
<proteinExistence type="inferred from homology"/>
<evidence type="ECO:0000259" key="7">
    <source>
        <dbReference type="PROSITE" id="PS51820"/>
    </source>
</evidence>
<feature type="domain" description="PA14" evidence="7">
    <location>
        <begin position="631"/>
        <end position="769"/>
    </location>
</feature>
<dbReference type="Pfam" id="PF13287">
    <property type="entry name" value="Fn3_assoc"/>
    <property type="match status" value="1"/>
</dbReference>
<dbReference type="InterPro" id="IPR037524">
    <property type="entry name" value="PA14/GLEYA"/>
</dbReference>
<dbReference type="Gene3D" id="3.30.379.10">
    <property type="entry name" value="Chitobiase/beta-hexosaminidase domain 2-like"/>
    <property type="match status" value="1"/>
</dbReference>
<dbReference type="SUPFAM" id="SSF55545">
    <property type="entry name" value="beta-N-acetylhexosaminidase-like domain"/>
    <property type="match status" value="1"/>
</dbReference>
<dbReference type="PANTHER" id="PTHR22600:SF57">
    <property type="entry name" value="BETA-N-ACETYLHEXOSAMINIDASE"/>
    <property type="match status" value="1"/>
</dbReference>
<evidence type="ECO:0000256" key="3">
    <source>
        <dbReference type="ARBA" id="ARBA00012663"/>
    </source>
</evidence>
<comment type="similarity">
    <text evidence="2">Belongs to the glycosyl hydrolase 20 family.</text>
</comment>
<organism evidence="8 9">
    <name type="scientific">Pedobacter alpinus</name>
    <dbReference type="NCBI Taxonomy" id="1590643"/>
    <lineage>
        <taxon>Bacteria</taxon>
        <taxon>Pseudomonadati</taxon>
        <taxon>Bacteroidota</taxon>
        <taxon>Sphingobacteriia</taxon>
        <taxon>Sphingobacteriales</taxon>
        <taxon>Sphingobacteriaceae</taxon>
        <taxon>Pedobacter</taxon>
    </lineage>
</organism>
<dbReference type="Pfam" id="PF07691">
    <property type="entry name" value="PA14"/>
    <property type="match status" value="1"/>
</dbReference>
<evidence type="ECO:0000256" key="1">
    <source>
        <dbReference type="ARBA" id="ARBA00001231"/>
    </source>
</evidence>
<evidence type="ECO:0000256" key="6">
    <source>
        <dbReference type="SAM" id="SignalP"/>
    </source>
</evidence>
<evidence type="ECO:0000313" key="9">
    <source>
        <dbReference type="Proteomes" id="UP001597546"/>
    </source>
</evidence>
<dbReference type="InterPro" id="IPR015882">
    <property type="entry name" value="HEX_bac_N"/>
</dbReference>
<dbReference type="Pfam" id="PF02838">
    <property type="entry name" value="Glyco_hydro_20b"/>
    <property type="match status" value="1"/>
</dbReference>
<keyword evidence="4" id="KW-0378">Hydrolase</keyword>
<dbReference type="EC" id="3.2.1.52" evidence="3"/>
<dbReference type="EMBL" id="JBHULV010000052">
    <property type="protein sequence ID" value="MFD2733339.1"/>
    <property type="molecule type" value="Genomic_DNA"/>
</dbReference>
<dbReference type="InterPro" id="IPR026876">
    <property type="entry name" value="Fn3_assoc_repeat"/>
</dbReference>
<dbReference type="Pfam" id="PF00728">
    <property type="entry name" value="Glyco_hydro_20"/>
    <property type="match status" value="1"/>
</dbReference>
<dbReference type="SUPFAM" id="SSF56988">
    <property type="entry name" value="Anthrax protective antigen"/>
    <property type="match status" value="1"/>
</dbReference>
<dbReference type="SUPFAM" id="SSF51445">
    <property type="entry name" value="(Trans)glycosidases"/>
    <property type="match status" value="1"/>
</dbReference>
<dbReference type="Gene3D" id="3.90.182.10">
    <property type="entry name" value="Toxin - Anthrax Protective Antigen,domain 1"/>
    <property type="match status" value="1"/>
</dbReference>
<evidence type="ECO:0000313" key="8">
    <source>
        <dbReference type="EMBL" id="MFD2733339.1"/>
    </source>
</evidence>
<sequence length="772" mass="86954">MMQLKFKISLLFLIINSFVFAQSNYNNIGIIPAPQNVMVKSGYFKLTAQTALQYETNDDRKIAELFKELVKEKEGFDLVVAKNFIQAPESVISFNSVNANGLAEEAYVLEVNDSHIHLSGGDRGVFYAMQSLTQLYLNGLDNHQIPQCKIIDQPRYAYRGLHLDVSRHIFPLDFIKKYIDLMAVYKLNNFHWHLTDDQGWRIEIKKYPKLTEIGGYRAQTVVGNYHDRMPQWFDGNRYGGFYTQEEVKEVVAYANTKFINVIPEIEMPGHAMAALAAYPELGCGTNPGPYKTAEKWGVFPDIFCAGKDNTFDFVEDVLTEVMALFPSKYIHIGGDEAPKTVWKTCSFCQKRIKNNRLKNEESLQSYFIQRVEKFVNSKGRSIIGWDEILEGGLAPNATVMSWRGVAGGITAAKQKHDVIMSPSTNGVYLDHTQGLSSFEPVTIGGDGRIAKIYAYNPTPTDLAPEFQKYIKGVQANVWTEYITTPAHVEYMILPRLFALSEIAWSNLDKKDYKNFSEERIPNHLSWLDKNATLYRVPEVIGAKDTTINVTDSYTFNYSPSVKGAKVYYTINGYQPNETTTLYTSPFTVNVAKGEYRQVKSIVITPSGKRSVVTTTLLRNMDVLKADSTIINKTVGGLKYFYIPGKFKNTTEIDTLMATKKGVVPQIAINKIYGKAREYGLVFTGYINVNENATFEFSLFSDDGARLYIDDELIIDNDGKHARYEKSAGVAMQAGLHKIKVLYFDDGPGSTLQVSVKGTDGVKLEIPAVMLFN</sequence>
<evidence type="ECO:0000256" key="4">
    <source>
        <dbReference type="ARBA" id="ARBA00022801"/>
    </source>
</evidence>
<comment type="catalytic activity">
    <reaction evidence="1">
        <text>Hydrolysis of terminal non-reducing N-acetyl-D-hexosamine residues in N-acetyl-beta-D-hexosaminides.</text>
        <dbReference type="EC" id="3.2.1.52"/>
    </reaction>
</comment>
<dbReference type="InterPro" id="IPR025705">
    <property type="entry name" value="Beta_hexosaminidase_sua/sub"/>
</dbReference>
<dbReference type="Gene3D" id="3.20.20.80">
    <property type="entry name" value="Glycosidases"/>
    <property type="match status" value="1"/>
</dbReference>
<name>A0ABW5TW43_9SPHI</name>
<dbReference type="PROSITE" id="PS51820">
    <property type="entry name" value="PA14"/>
    <property type="match status" value="1"/>
</dbReference>
<keyword evidence="9" id="KW-1185">Reference proteome</keyword>
<evidence type="ECO:0000256" key="2">
    <source>
        <dbReference type="ARBA" id="ARBA00006285"/>
    </source>
</evidence>
<dbReference type="InterPro" id="IPR011658">
    <property type="entry name" value="PA14_dom"/>
</dbReference>
<keyword evidence="5" id="KW-0326">Glycosidase</keyword>
<dbReference type="InterPro" id="IPR015883">
    <property type="entry name" value="Glyco_hydro_20_cat"/>
</dbReference>
<feature type="signal peptide" evidence="6">
    <location>
        <begin position="1"/>
        <end position="21"/>
    </location>
</feature>
<keyword evidence="6" id="KW-0732">Signal</keyword>
<dbReference type="CDD" id="cd06563">
    <property type="entry name" value="GH20_chitobiase-like"/>
    <property type="match status" value="1"/>
</dbReference>
<comment type="caution">
    <text evidence="8">The sequence shown here is derived from an EMBL/GenBank/DDBJ whole genome shotgun (WGS) entry which is preliminary data.</text>
</comment>